<proteinExistence type="predicted"/>
<name>A0ABZ3F5N9_9HELI</name>
<dbReference type="RefSeq" id="WP_300446773.1">
    <property type="nucleotide sequence ID" value="NZ_CP145316.1"/>
</dbReference>
<gene>
    <name evidence="2" type="ORF">V3I05_02060</name>
</gene>
<feature type="domain" description="Flagellar protein FlgJ N-terminal" evidence="1">
    <location>
        <begin position="53"/>
        <end position="93"/>
    </location>
</feature>
<sequence>MNIDTSMAMMNFYNTKENSIAKARLEEQKTDAALREQTDQFESILLKFMLEKAIKNDDTLYPKQPGSDIYHSMYIDQLSQELSGGFGYSELLFNFLKEQQNMEKTTKNLAHRGIRNPYGQSK</sequence>
<evidence type="ECO:0000313" key="3">
    <source>
        <dbReference type="Proteomes" id="UP001434737"/>
    </source>
</evidence>
<protein>
    <submittedName>
        <fullName evidence="2">Rod-binding protein</fullName>
    </submittedName>
</protein>
<evidence type="ECO:0000313" key="2">
    <source>
        <dbReference type="EMBL" id="XAM18487.1"/>
    </source>
</evidence>
<dbReference type="InterPro" id="IPR016511">
    <property type="entry name" value="UCP007248"/>
</dbReference>
<accession>A0ABZ3F5N9</accession>
<keyword evidence="3" id="KW-1185">Reference proteome</keyword>
<evidence type="ECO:0000259" key="1">
    <source>
        <dbReference type="Pfam" id="PF10135"/>
    </source>
</evidence>
<dbReference type="Proteomes" id="UP001434737">
    <property type="component" value="Chromosome"/>
</dbReference>
<organism evidence="2 3">
    <name type="scientific">Helicobacter mastomyrinus</name>
    <dbReference type="NCBI Taxonomy" id="287948"/>
    <lineage>
        <taxon>Bacteria</taxon>
        <taxon>Pseudomonadati</taxon>
        <taxon>Campylobacterota</taxon>
        <taxon>Epsilonproteobacteria</taxon>
        <taxon>Campylobacterales</taxon>
        <taxon>Helicobacteraceae</taxon>
        <taxon>Helicobacter</taxon>
    </lineage>
</organism>
<dbReference type="InterPro" id="IPR019301">
    <property type="entry name" value="Flagellar_prot_FlgJ_N"/>
</dbReference>
<dbReference type="Pfam" id="PF10135">
    <property type="entry name" value="Rod-binding"/>
    <property type="match status" value="1"/>
</dbReference>
<dbReference type="PIRSF" id="PIRSF007248">
    <property type="entry name" value="UCP007248"/>
    <property type="match status" value="1"/>
</dbReference>
<dbReference type="EMBL" id="CP145316">
    <property type="protein sequence ID" value="XAM18487.1"/>
    <property type="molecule type" value="Genomic_DNA"/>
</dbReference>
<reference evidence="2 3" key="1">
    <citation type="submission" date="2024-02" db="EMBL/GenBank/DDBJ databases">
        <title>Genome and pathogenicity analysis of Helicobacter mastomyrinus isolated from mice.</title>
        <authorList>
            <person name="Zhu L."/>
        </authorList>
    </citation>
    <scope>NUCLEOTIDE SEQUENCE [LARGE SCALE GENOMIC DNA]</scope>
    <source>
        <strain evidence="2 3">Hm-17</strain>
    </source>
</reference>